<evidence type="ECO:0000256" key="4">
    <source>
        <dbReference type="SAM" id="Phobius"/>
    </source>
</evidence>
<evidence type="ECO:0000256" key="2">
    <source>
        <dbReference type="ARBA" id="ARBA00023054"/>
    </source>
</evidence>
<organism evidence="5 6">
    <name type="scientific">Planomicrobium soli</name>
    <dbReference type="NCBI Taxonomy" id="1176648"/>
    <lineage>
        <taxon>Bacteria</taxon>
        <taxon>Bacillati</taxon>
        <taxon>Bacillota</taxon>
        <taxon>Bacilli</taxon>
        <taxon>Bacillales</taxon>
        <taxon>Caryophanaceae</taxon>
        <taxon>Planomicrobium</taxon>
    </lineage>
</organism>
<dbReference type="OrthoDB" id="2446145at2"/>
<proteinExistence type="predicted"/>
<evidence type="ECO:0000256" key="3">
    <source>
        <dbReference type="SAM" id="Coils"/>
    </source>
</evidence>
<protein>
    <submittedName>
        <fullName evidence="5">HlyD family secretion protein</fullName>
    </submittedName>
</protein>
<dbReference type="PANTHER" id="PTHR32347:SF23">
    <property type="entry name" value="BLL5650 PROTEIN"/>
    <property type="match status" value="1"/>
</dbReference>
<evidence type="ECO:0000256" key="1">
    <source>
        <dbReference type="ARBA" id="ARBA00004196"/>
    </source>
</evidence>
<feature type="transmembrane region" description="Helical" evidence="4">
    <location>
        <begin position="6"/>
        <end position="25"/>
    </location>
</feature>
<gene>
    <name evidence="5" type="ORF">B0H99_104114</name>
</gene>
<dbReference type="RefSeq" id="WP_106532870.1">
    <property type="nucleotide sequence ID" value="NZ_PYAT01000004.1"/>
</dbReference>
<evidence type="ECO:0000313" key="6">
    <source>
        <dbReference type="Proteomes" id="UP000242682"/>
    </source>
</evidence>
<dbReference type="PANTHER" id="PTHR32347">
    <property type="entry name" value="EFFLUX SYSTEM COMPONENT YKNX-RELATED"/>
    <property type="match status" value="1"/>
</dbReference>
<dbReference type="InterPro" id="IPR050465">
    <property type="entry name" value="UPF0194_transport"/>
</dbReference>
<keyword evidence="6" id="KW-1185">Reference proteome</keyword>
<feature type="coiled-coil region" evidence="3">
    <location>
        <begin position="96"/>
        <end position="130"/>
    </location>
</feature>
<evidence type="ECO:0000313" key="5">
    <source>
        <dbReference type="EMBL" id="PSL40652.1"/>
    </source>
</evidence>
<keyword evidence="4" id="KW-1133">Transmembrane helix</keyword>
<dbReference type="EMBL" id="PYAT01000004">
    <property type="protein sequence ID" value="PSL40652.1"/>
    <property type="molecule type" value="Genomic_DNA"/>
</dbReference>
<accession>A0A2P8H368</accession>
<keyword evidence="2 3" id="KW-0175">Coiled coil</keyword>
<dbReference type="Gene3D" id="2.40.420.20">
    <property type="match status" value="1"/>
</dbReference>
<dbReference type="GO" id="GO:0030313">
    <property type="term" value="C:cell envelope"/>
    <property type="evidence" value="ECO:0007669"/>
    <property type="project" value="UniProtKB-SubCell"/>
</dbReference>
<name>A0A2P8H368_9BACL</name>
<keyword evidence="4" id="KW-0812">Transmembrane</keyword>
<reference evidence="5 6" key="1">
    <citation type="submission" date="2018-03" db="EMBL/GenBank/DDBJ databases">
        <title>Genomic Encyclopedia of Type Strains, Phase III (KMG-III): the genomes of soil and plant-associated and newly described type strains.</title>
        <authorList>
            <person name="Whitman W."/>
        </authorList>
    </citation>
    <scope>NUCLEOTIDE SEQUENCE [LARGE SCALE GENOMIC DNA]</scope>
    <source>
        <strain evidence="5 6">CGMCC 1.12259</strain>
    </source>
</reference>
<sequence>MNKFFFVGLSISVTAFIAANFILLFDEKSVIPKTVYIGETDRAYAHTYLEKLPKEAVIAPNKSTQIYVQDREAIDQWLVKEGDEVQAGSELASLNEAETEEQRALWEAERDALQAELAEVELSLSNLVLERPIGSTDTGAYNDSITDANGNSTDVNINIDVPQDAPYAAAIAAAEQRVAAIGSQLAVVEAQLNQSLASPALISPEEGVVASINRDSEPMSIEIYSNDKVFVTYILEDEWPDVTVQDRAMVHVKGMEQAASGMVMSVSKLPATDSKWLEAYNALDPVDQKNPIAIYEVQIAADSTVDSIIPFGATANAEIITNEAIDAVALPEPWVFNQAGNTASVIQLQTDGRAATIPVTINFDVDGKAVLAEGIAPGTIVANEKSLRHYRTAPKAFVPFLSEQPNYELAKTTNWRKYVEYLLARQ</sequence>
<comment type="caution">
    <text evidence="5">The sequence shown here is derived from an EMBL/GenBank/DDBJ whole genome shotgun (WGS) entry which is preliminary data.</text>
</comment>
<dbReference type="AlphaFoldDB" id="A0A2P8H368"/>
<keyword evidence="4" id="KW-0472">Membrane</keyword>
<dbReference type="Proteomes" id="UP000242682">
    <property type="component" value="Unassembled WGS sequence"/>
</dbReference>
<comment type="subcellular location">
    <subcellularLocation>
        <location evidence="1">Cell envelope</location>
    </subcellularLocation>
</comment>